<dbReference type="GO" id="GO:0008666">
    <property type="term" value="F:2,3,4,5-tetrahydropyridine-2,6-dicarboxylate N-succinyltransferase activity"/>
    <property type="evidence" value="ECO:0007669"/>
    <property type="project" value="UniProtKB-EC"/>
</dbReference>
<accession>A0A345NN24</accession>
<evidence type="ECO:0000313" key="6">
    <source>
        <dbReference type="Proteomes" id="UP000253790"/>
    </source>
</evidence>
<keyword evidence="3" id="KW-0677">Repeat</keyword>
<dbReference type="InterPro" id="IPR018357">
    <property type="entry name" value="Hexapep_transf_CS"/>
</dbReference>
<keyword evidence="2 5" id="KW-0808">Transferase</keyword>
<dbReference type="EMBL" id="CP031229">
    <property type="protein sequence ID" value="AXH96432.1"/>
    <property type="molecule type" value="Genomic_DNA"/>
</dbReference>
<dbReference type="CDD" id="cd03350">
    <property type="entry name" value="LbH_THP_succinylT"/>
    <property type="match status" value="1"/>
</dbReference>
<evidence type="ECO:0000256" key="3">
    <source>
        <dbReference type="ARBA" id="ARBA00022737"/>
    </source>
</evidence>
<evidence type="ECO:0000256" key="2">
    <source>
        <dbReference type="ARBA" id="ARBA00022679"/>
    </source>
</evidence>
<protein>
    <submittedName>
        <fullName evidence="5">2,3,4,5-tetrahydropyridine-2,6-dicarboxylate N-succinyltransferase</fullName>
        <ecNumber evidence="5">2.3.1.117</ecNumber>
    </submittedName>
</protein>
<dbReference type="KEGG" id="orn:DV701_10150"/>
<dbReference type="Proteomes" id="UP000253790">
    <property type="component" value="Chromosome"/>
</dbReference>
<dbReference type="InterPro" id="IPR023180">
    <property type="entry name" value="THP_succinylTrfase_dom1"/>
</dbReference>
<dbReference type="EC" id="2.3.1.117" evidence="5"/>
<dbReference type="InterPro" id="IPR037133">
    <property type="entry name" value="THP_succinylTrfase_N_sf"/>
</dbReference>
<dbReference type="Pfam" id="PF14805">
    <property type="entry name" value="THDPS_N_2"/>
    <property type="match status" value="1"/>
</dbReference>
<keyword evidence="5" id="KW-0012">Acyltransferase</keyword>
<comment type="similarity">
    <text evidence="1">Belongs to the transferase hexapeptide repeat family.</text>
</comment>
<evidence type="ECO:0000259" key="4">
    <source>
        <dbReference type="Pfam" id="PF14805"/>
    </source>
</evidence>
<evidence type="ECO:0000256" key="1">
    <source>
        <dbReference type="ARBA" id="ARBA00007274"/>
    </source>
</evidence>
<organism evidence="5 6">
    <name type="scientific">Ornithinimicrobium avium</name>
    <dbReference type="NCBI Taxonomy" id="2283195"/>
    <lineage>
        <taxon>Bacteria</taxon>
        <taxon>Bacillati</taxon>
        <taxon>Actinomycetota</taxon>
        <taxon>Actinomycetes</taxon>
        <taxon>Micrococcales</taxon>
        <taxon>Ornithinimicrobiaceae</taxon>
        <taxon>Ornithinimicrobium</taxon>
    </lineage>
</organism>
<feature type="domain" description="Tetrahydrodipicolinate-N-succinyltransferase chain A" evidence="4">
    <location>
        <begin position="36"/>
        <end position="83"/>
    </location>
</feature>
<dbReference type="InterPro" id="IPR011004">
    <property type="entry name" value="Trimer_LpxA-like_sf"/>
</dbReference>
<dbReference type="Pfam" id="PF14602">
    <property type="entry name" value="Hexapep_2"/>
    <property type="match status" value="2"/>
</dbReference>
<evidence type="ECO:0000313" key="5">
    <source>
        <dbReference type="EMBL" id="AXH96432.1"/>
    </source>
</evidence>
<reference evidence="5 6" key="1">
    <citation type="submission" date="2018-07" db="EMBL/GenBank/DDBJ databases">
        <title>Complete genome sequencing of Ornithinimicrobium sp. AMA3305.</title>
        <authorList>
            <person name="Bae J.-W."/>
        </authorList>
    </citation>
    <scope>NUCLEOTIDE SEQUENCE [LARGE SCALE GENOMIC DNA]</scope>
    <source>
        <strain evidence="5 6">AMA3305</strain>
    </source>
</reference>
<gene>
    <name evidence="5" type="ORF">DV701_10150</name>
</gene>
<dbReference type="InterPro" id="IPR001451">
    <property type="entry name" value="Hexapep"/>
</dbReference>
<dbReference type="SUPFAM" id="SSF51161">
    <property type="entry name" value="Trimeric LpxA-like enzymes"/>
    <property type="match status" value="1"/>
</dbReference>
<keyword evidence="6" id="KW-1185">Reference proteome</keyword>
<dbReference type="OrthoDB" id="9782799at2"/>
<dbReference type="PROSITE" id="PS00101">
    <property type="entry name" value="HEXAPEP_TRANSFERASES"/>
    <property type="match status" value="1"/>
</dbReference>
<proteinExistence type="inferred from homology"/>
<dbReference type="Gene3D" id="2.160.10.10">
    <property type="entry name" value="Hexapeptide repeat proteins"/>
    <property type="match status" value="1"/>
</dbReference>
<dbReference type="Gene3D" id="1.10.166.10">
    <property type="entry name" value="Tetrahydrodipicolinate-N-succinyltransferase, N-terminal domain"/>
    <property type="match status" value="1"/>
</dbReference>
<name>A0A345NN24_9MICO</name>
<dbReference type="NCBIfam" id="NF008808">
    <property type="entry name" value="PRK11830.1"/>
    <property type="match status" value="1"/>
</dbReference>
<sequence length="288" mass="29778">MTDSSTGTPSDGRHGALARFFAEDGPAGSTGPSAGTDRAELLARVEELLRALEDGSVRAATRDEEGTWQAHAWVKRGILAAFRHGETVELDWPGGAVDRSLVPARRIGLGDGVRLVPGGTSVRRGAHLAAGVVVMPPSYVNVGAHVGPGSMVDSHVLVGSCAQVGERVHLSTAVQLGGVLEPVGATPVVVEDDVFVGAQCGLYEGAVVRRGAVLAPGVVLTSGTTVYDLVEQREHRGEVPEGAVVVPGSRPARGDYADVLGLSLYAPVVVKYRDASTDAATVLEDALR</sequence>
<dbReference type="AlphaFoldDB" id="A0A345NN24"/>